<evidence type="ECO:0000256" key="1">
    <source>
        <dbReference type="SAM" id="SignalP"/>
    </source>
</evidence>
<sequence length="175" mass="19864">MENNNITARLVCLMIFSSVMLLPDTVGGAWSCLGAQEYHFSLKNYFGEAFKQQHATGYIDIYCEPTELDPFPFPTLSSEGHQKKNVSFFVSADFDMCAGWFQDVPPYNCGAAFLPTGSLLTPSPSRWSTGKFPVLHQEYDCAKNHKYCEVHLHDDHVLVNSSPEKNIWIRYELNI</sequence>
<keyword evidence="1" id="KW-0732">Signal</keyword>
<proteinExistence type="predicted"/>
<name>A0A540LLN0_MALBA</name>
<organism evidence="2 3">
    <name type="scientific">Malus baccata</name>
    <name type="common">Siberian crab apple</name>
    <name type="synonym">Pyrus baccata</name>
    <dbReference type="NCBI Taxonomy" id="106549"/>
    <lineage>
        <taxon>Eukaryota</taxon>
        <taxon>Viridiplantae</taxon>
        <taxon>Streptophyta</taxon>
        <taxon>Embryophyta</taxon>
        <taxon>Tracheophyta</taxon>
        <taxon>Spermatophyta</taxon>
        <taxon>Magnoliopsida</taxon>
        <taxon>eudicotyledons</taxon>
        <taxon>Gunneridae</taxon>
        <taxon>Pentapetalae</taxon>
        <taxon>rosids</taxon>
        <taxon>fabids</taxon>
        <taxon>Rosales</taxon>
        <taxon>Rosaceae</taxon>
        <taxon>Amygdaloideae</taxon>
        <taxon>Maleae</taxon>
        <taxon>Malus</taxon>
    </lineage>
</organism>
<reference evidence="2 3" key="1">
    <citation type="journal article" date="2019" name="G3 (Bethesda)">
        <title>Sequencing of a Wild Apple (Malus baccata) Genome Unravels the Differences Between Cultivated and Wild Apple Species Regarding Disease Resistance and Cold Tolerance.</title>
        <authorList>
            <person name="Chen X."/>
        </authorList>
    </citation>
    <scope>NUCLEOTIDE SEQUENCE [LARGE SCALE GENOMIC DNA]</scope>
    <source>
        <strain evidence="3">cv. Shandingzi</strain>
        <tissue evidence="2">Leaves</tissue>
    </source>
</reference>
<dbReference type="Proteomes" id="UP000315295">
    <property type="component" value="Unassembled WGS sequence"/>
</dbReference>
<keyword evidence="3" id="KW-1185">Reference proteome</keyword>
<feature type="signal peptide" evidence="1">
    <location>
        <begin position="1"/>
        <end position="28"/>
    </location>
</feature>
<accession>A0A540LLN0</accession>
<comment type="caution">
    <text evidence="2">The sequence shown here is derived from an EMBL/GenBank/DDBJ whole genome shotgun (WGS) entry which is preliminary data.</text>
</comment>
<evidence type="ECO:0000313" key="3">
    <source>
        <dbReference type="Proteomes" id="UP000315295"/>
    </source>
</evidence>
<dbReference type="EMBL" id="VIEB01000537">
    <property type="protein sequence ID" value="TQD87386.1"/>
    <property type="molecule type" value="Genomic_DNA"/>
</dbReference>
<evidence type="ECO:0008006" key="4">
    <source>
        <dbReference type="Google" id="ProtNLM"/>
    </source>
</evidence>
<dbReference type="AlphaFoldDB" id="A0A540LLN0"/>
<feature type="chain" id="PRO_5021826113" description="Wall-associated receptor kinase galacturonan-binding domain-containing protein" evidence="1">
    <location>
        <begin position="29"/>
        <end position="175"/>
    </location>
</feature>
<evidence type="ECO:0000313" key="2">
    <source>
        <dbReference type="EMBL" id="TQD87386.1"/>
    </source>
</evidence>
<gene>
    <name evidence="2" type="ORF">C1H46_027047</name>
</gene>
<protein>
    <recommendedName>
        <fullName evidence="4">Wall-associated receptor kinase galacturonan-binding domain-containing protein</fullName>
    </recommendedName>
</protein>